<feature type="domain" description="FAD-dependent urate hydroxylase HpyO/Asp monooxygenase CreE-like FAD/NAD(P)-binding" evidence="1">
    <location>
        <begin position="7"/>
        <end position="186"/>
    </location>
</feature>
<sequence>MSPIITIIGGGPRGLSILERICAGLESIESTDRPIIHVVEPHELGAGRIWNTDQPDTVQLNVRADELTLFADESYEVRNPPVPGPSLYDWACGMREHATEAEPLESWIASVVDSITPTTFAPRKLAGMYLRWFADQLIQRIERVADLHIHRCRATSVEPAADTGELVNLSDGSTLHSDLVVVCVGHVDDAARRPAEIGSFGAYFPPGYAVDVDYSDIRPDDHVLVRGMGLAAIDSLVLLTLERGGRFLRDVTGRVRYRVSGREPKVFLTSRRGFPNLCKVDGDFRGDDFEPGFFTPERVAELLDRRPLELATDYWPLLTLEAELSYYCELFTGFPSRVRCDWGAFRREFIEAGTRAERDVLIASAVPDSAHHLNITAYLDPLSHVGAGDLRAIDSVIAQTIEAILGQRRNDPSLTSAISRGFGLAGLGDLTHDADTWSDGSRIAEFGRYSSDIKFVLGGPPASRFDELLALREAGIVRFIGARPQLRPTSSGLTVTTVHLTEPIHVDAVIDAWLPTARADRSESSLLRQLGERFGTEVRNGTTTGMIRVSHWTNRVCTGDGGDSGNNVFVVGLPSSSLLTNMIPVKGANSAILRESDAVAHAVLSAAYSSVGHLTHR</sequence>
<evidence type="ECO:0000313" key="2">
    <source>
        <dbReference type="EMBL" id="GAA2004071.1"/>
    </source>
</evidence>
<dbReference type="Proteomes" id="UP001500755">
    <property type="component" value="Unassembled WGS sequence"/>
</dbReference>
<dbReference type="Pfam" id="PF13454">
    <property type="entry name" value="NAD_binding_9"/>
    <property type="match status" value="1"/>
</dbReference>
<evidence type="ECO:0000313" key="3">
    <source>
        <dbReference type="Proteomes" id="UP001500755"/>
    </source>
</evidence>
<dbReference type="Gene3D" id="3.50.50.60">
    <property type="entry name" value="FAD/NAD(P)-binding domain"/>
    <property type="match status" value="1"/>
</dbReference>
<accession>A0ABP5EST4</accession>
<dbReference type="InterPro" id="IPR036188">
    <property type="entry name" value="FAD/NAD-bd_sf"/>
</dbReference>
<proteinExistence type="predicted"/>
<protein>
    <submittedName>
        <fullName evidence="2">FAD/NAD(P)-binding protein</fullName>
    </submittedName>
</protein>
<organism evidence="2 3">
    <name type="scientific">Brevibacterium samyangense</name>
    <dbReference type="NCBI Taxonomy" id="366888"/>
    <lineage>
        <taxon>Bacteria</taxon>
        <taxon>Bacillati</taxon>
        <taxon>Actinomycetota</taxon>
        <taxon>Actinomycetes</taxon>
        <taxon>Micrococcales</taxon>
        <taxon>Brevibacteriaceae</taxon>
        <taxon>Brevibacterium</taxon>
    </lineage>
</organism>
<dbReference type="EMBL" id="BAAANO010000010">
    <property type="protein sequence ID" value="GAA2004071.1"/>
    <property type="molecule type" value="Genomic_DNA"/>
</dbReference>
<name>A0ABP5EST4_9MICO</name>
<dbReference type="InterPro" id="IPR052189">
    <property type="entry name" value="L-asp_N-monooxygenase_NS-form"/>
</dbReference>
<dbReference type="PANTHER" id="PTHR40254">
    <property type="entry name" value="BLR0577 PROTEIN"/>
    <property type="match status" value="1"/>
</dbReference>
<evidence type="ECO:0000259" key="1">
    <source>
        <dbReference type="Pfam" id="PF13454"/>
    </source>
</evidence>
<dbReference type="SUPFAM" id="SSF51905">
    <property type="entry name" value="FAD/NAD(P)-binding domain"/>
    <property type="match status" value="1"/>
</dbReference>
<dbReference type="PANTHER" id="PTHR40254:SF1">
    <property type="entry name" value="BLR0577 PROTEIN"/>
    <property type="match status" value="1"/>
</dbReference>
<dbReference type="InterPro" id="IPR038732">
    <property type="entry name" value="HpyO/CreE_NAD-binding"/>
</dbReference>
<keyword evidence="3" id="KW-1185">Reference proteome</keyword>
<comment type="caution">
    <text evidence="2">The sequence shown here is derived from an EMBL/GenBank/DDBJ whole genome shotgun (WGS) entry which is preliminary data.</text>
</comment>
<gene>
    <name evidence="2" type="ORF">GCM10009755_11690</name>
</gene>
<reference evidence="3" key="1">
    <citation type="journal article" date="2019" name="Int. J. Syst. Evol. Microbiol.">
        <title>The Global Catalogue of Microorganisms (GCM) 10K type strain sequencing project: providing services to taxonomists for standard genome sequencing and annotation.</title>
        <authorList>
            <consortium name="The Broad Institute Genomics Platform"/>
            <consortium name="The Broad Institute Genome Sequencing Center for Infectious Disease"/>
            <person name="Wu L."/>
            <person name="Ma J."/>
        </authorList>
    </citation>
    <scope>NUCLEOTIDE SEQUENCE [LARGE SCALE GENOMIC DNA]</scope>
    <source>
        <strain evidence="3">JCM 14546</strain>
    </source>
</reference>